<dbReference type="PANTHER" id="PTHR30270">
    <property type="entry name" value="THIAMINE-MONOPHOSPHATE KINASE"/>
    <property type="match status" value="1"/>
</dbReference>
<dbReference type="AlphaFoldDB" id="A0A1W6LHJ4"/>
<dbReference type="SUPFAM" id="SSF56042">
    <property type="entry name" value="PurM C-terminal domain-like"/>
    <property type="match status" value="1"/>
</dbReference>
<keyword evidence="1" id="KW-0784">Thiamine biosynthesis</keyword>
<evidence type="ECO:0000259" key="2">
    <source>
        <dbReference type="Pfam" id="PF00586"/>
    </source>
</evidence>
<organism evidence="4 5">
    <name type="scientific">Piscinibacter gummiphilus</name>
    <dbReference type="NCBI Taxonomy" id="946333"/>
    <lineage>
        <taxon>Bacteria</taxon>
        <taxon>Pseudomonadati</taxon>
        <taxon>Pseudomonadota</taxon>
        <taxon>Betaproteobacteria</taxon>
        <taxon>Burkholderiales</taxon>
        <taxon>Sphaerotilaceae</taxon>
        <taxon>Piscinibacter</taxon>
    </lineage>
</organism>
<dbReference type="Gene3D" id="3.30.1330.10">
    <property type="entry name" value="PurM-like, N-terminal domain"/>
    <property type="match status" value="1"/>
</dbReference>
<dbReference type="Gene3D" id="3.90.650.10">
    <property type="entry name" value="PurM-like C-terminal domain"/>
    <property type="match status" value="1"/>
</dbReference>
<dbReference type="EMBL" id="CP015118">
    <property type="protein sequence ID" value="ARN23690.1"/>
    <property type="molecule type" value="Genomic_DNA"/>
</dbReference>
<dbReference type="GO" id="GO:0009228">
    <property type="term" value="P:thiamine biosynthetic process"/>
    <property type="evidence" value="ECO:0007669"/>
    <property type="project" value="UniProtKB-KW"/>
</dbReference>
<reference evidence="4 5" key="1">
    <citation type="submission" date="2016-04" db="EMBL/GenBank/DDBJ databases">
        <title>Complete genome sequence of natural rubber-degrading, novel Gram-negative bacterium, Rhizobacter gummiphilus strain NS21.</title>
        <authorList>
            <person name="Tabata M."/>
            <person name="Kasai D."/>
            <person name="Fukuda M."/>
        </authorList>
    </citation>
    <scope>NUCLEOTIDE SEQUENCE [LARGE SCALE GENOMIC DNA]</scope>
    <source>
        <strain evidence="4 5">NS21</strain>
    </source>
</reference>
<evidence type="ECO:0000313" key="4">
    <source>
        <dbReference type="EMBL" id="ARN23690.1"/>
    </source>
</evidence>
<evidence type="ECO:0000259" key="3">
    <source>
        <dbReference type="Pfam" id="PF02769"/>
    </source>
</evidence>
<feature type="domain" description="PurM-like N-terminal" evidence="2">
    <location>
        <begin position="35"/>
        <end position="140"/>
    </location>
</feature>
<sequence length="316" mass="32608">MSDLAAALRESRGFAHKRDIGDAVGALGAQAVGTGDDTAAIPDGDGWLLFAIEGFVADFVATMPWFAGWCGVMVNVSDIAAMGGRPVAVVDAVWSRGAEGSAQVMAGMAAASERYGVPVVGGHSNHRASESQLAVAIVGRAKRLLTSFDARPGHDLVMAIDLRGAYQEPHPYWNAATEAPGERLRGDLDLLPAIAEAGLCGAAKDISMAGAVGTALMLLECSRVGAVIDVDAIPRPPGVPLARWLLSFPSFGFVLSVPPEHTGEVLARFAARGIAAAVVGGVDDSQRVTLRSGPDEAGLWDLRSTPFILPGGPAHA</sequence>
<dbReference type="KEGG" id="rgu:A4W93_02385"/>
<feature type="domain" description="PurM-like C-terminal" evidence="3">
    <location>
        <begin position="188"/>
        <end position="291"/>
    </location>
</feature>
<dbReference type="PANTHER" id="PTHR30270:SF0">
    <property type="entry name" value="THIAMINE-MONOPHOSPHATE KINASE"/>
    <property type="match status" value="1"/>
</dbReference>
<dbReference type="Pfam" id="PF02769">
    <property type="entry name" value="AIRS_C"/>
    <property type="match status" value="1"/>
</dbReference>
<accession>A0A1W6LHJ4</accession>
<dbReference type="InterPro" id="IPR010918">
    <property type="entry name" value="PurM-like_C_dom"/>
</dbReference>
<dbReference type="InterPro" id="IPR024030">
    <property type="entry name" value="AIR_synthase-rel_sll0787"/>
</dbReference>
<dbReference type="InterPro" id="IPR016188">
    <property type="entry name" value="PurM-like_N"/>
</dbReference>
<dbReference type="NCBIfam" id="TIGR04049">
    <property type="entry name" value="AIR_rel_sll0787"/>
    <property type="match status" value="1"/>
</dbReference>
<protein>
    <recommendedName>
        <fullName evidence="6">Sll0787 family AIR synthase-like protein</fullName>
    </recommendedName>
</protein>
<proteinExistence type="predicted"/>
<dbReference type="STRING" id="946333.A4W93_02385"/>
<name>A0A1W6LHJ4_9BURK</name>
<dbReference type="InterPro" id="IPR036676">
    <property type="entry name" value="PurM-like_C_sf"/>
</dbReference>
<dbReference type="GO" id="GO:0009030">
    <property type="term" value="F:thiamine-phosphate kinase activity"/>
    <property type="evidence" value="ECO:0007669"/>
    <property type="project" value="InterPro"/>
</dbReference>
<evidence type="ECO:0000256" key="1">
    <source>
        <dbReference type="ARBA" id="ARBA00022977"/>
    </source>
</evidence>
<dbReference type="InterPro" id="IPR006283">
    <property type="entry name" value="ThiL-like"/>
</dbReference>
<dbReference type="Proteomes" id="UP000193427">
    <property type="component" value="Chromosome"/>
</dbReference>
<keyword evidence="5" id="KW-1185">Reference proteome</keyword>
<dbReference type="PIRSF" id="PIRSF036540">
    <property type="entry name" value="UCP036540_AIR"/>
    <property type="match status" value="1"/>
</dbReference>
<dbReference type="InterPro" id="IPR036921">
    <property type="entry name" value="PurM-like_N_sf"/>
</dbReference>
<dbReference type="InterPro" id="IPR011413">
    <property type="entry name" value="UCP036540_AIR"/>
</dbReference>
<evidence type="ECO:0008006" key="6">
    <source>
        <dbReference type="Google" id="ProtNLM"/>
    </source>
</evidence>
<gene>
    <name evidence="4" type="ORF">A4W93_02385</name>
</gene>
<dbReference type="OrthoDB" id="9767928at2"/>
<dbReference type="SUPFAM" id="SSF55326">
    <property type="entry name" value="PurM N-terminal domain-like"/>
    <property type="match status" value="1"/>
</dbReference>
<dbReference type="CDD" id="cd02192">
    <property type="entry name" value="PurM-like3"/>
    <property type="match status" value="1"/>
</dbReference>
<evidence type="ECO:0000313" key="5">
    <source>
        <dbReference type="Proteomes" id="UP000193427"/>
    </source>
</evidence>
<dbReference type="Pfam" id="PF00586">
    <property type="entry name" value="AIRS"/>
    <property type="match status" value="1"/>
</dbReference>